<name>A0A2P8HES1_CHINA</name>
<reference evidence="1 2" key="1">
    <citation type="submission" date="2018-03" db="EMBL/GenBank/DDBJ databases">
        <title>Genomic Encyclopedia of Archaeal and Bacterial Type Strains, Phase II (KMG-II): from individual species to whole genera.</title>
        <authorList>
            <person name="Goeker M."/>
        </authorList>
    </citation>
    <scope>NUCLEOTIDE SEQUENCE [LARGE SCALE GENOMIC DNA]</scope>
    <source>
        <strain evidence="1 2">DSM 24859</strain>
    </source>
</reference>
<dbReference type="Proteomes" id="UP000240971">
    <property type="component" value="Unassembled WGS sequence"/>
</dbReference>
<dbReference type="RefSeq" id="WP_146151348.1">
    <property type="nucleotide sequence ID" value="NZ_PYAW01000005.1"/>
</dbReference>
<dbReference type="OrthoDB" id="796457at2"/>
<dbReference type="AlphaFoldDB" id="A0A2P8HES1"/>
<comment type="caution">
    <text evidence="1">The sequence shown here is derived from an EMBL/GenBank/DDBJ whole genome shotgun (WGS) entry which is preliminary data.</text>
</comment>
<accession>A0A2P8HES1</accession>
<dbReference type="PROSITE" id="PS51257">
    <property type="entry name" value="PROKAR_LIPOPROTEIN"/>
    <property type="match status" value="1"/>
</dbReference>
<sequence length="325" mass="34823">MSKHIVSALLLMSILIFTSCRKEQAKNTGDNTLTTQTVASSINPSLLHEDEVLTPGGWRPKTKVALVENGHHLSGADNRLRKIDNLNGKVISDYGVVENKGGNAPDYPGNVNVPAHRILPLGSGWITYTYWSNPSSTPISYFNTNWVVPPAPSTNSGQTIFIFNGLQNSSYILQPVLQWGPSAAGGGNYWAIANWYVDGSNGTALFSNLIPVNPGTNLQGIMTLTGTSGSHYNYTSAFAGYPAITLTVNNIAKLYWAAESLEAYGVSTCTDYPATSKTRLSAIELRVGSAQAPLSWHAVNAVTDCGQHATIVTPGTPNGIVDLYY</sequence>
<protein>
    <submittedName>
        <fullName evidence="1">Uncharacterized protein</fullName>
    </submittedName>
</protein>
<evidence type="ECO:0000313" key="2">
    <source>
        <dbReference type="Proteomes" id="UP000240971"/>
    </source>
</evidence>
<organism evidence="1 2">
    <name type="scientific">Chitinophaga niastensis</name>
    <dbReference type="NCBI Taxonomy" id="536980"/>
    <lineage>
        <taxon>Bacteria</taxon>
        <taxon>Pseudomonadati</taxon>
        <taxon>Bacteroidota</taxon>
        <taxon>Chitinophagia</taxon>
        <taxon>Chitinophagales</taxon>
        <taxon>Chitinophagaceae</taxon>
        <taxon>Chitinophaga</taxon>
    </lineage>
</organism>
<gene>
    <name evidence="1" type="ORF">CLV51_10591</name>
</gene>
<proteinExistence type="predicted"/>
<evidence type="ECO:0000313" key="1">
    <source>
        <dbReference type="EMBL" id="PSL44719.1"/>
    </source>
</evidence>
<keyword evidence="2" id="KW-1185">Reference proteome</keyword>
<dbReference type="EMBL" id="PYAW01000005">
    <property type="protein sequence ID" value="PSL44719.1"/>
    <property type="molecule type" value="Genomic_DNA"/>
</dbReference>